<dbReference type="PANTHER" id="PTHR36924">
    <property type="entry name" value="ANTITOXIN HIGA-1"/>
    <property type="match status" value="1"/>
</dbReference>
<evidence type="ECO:0000313" key="4">
    <source>
        <dbReference type="EMBL" id="RAK50458.1"/>
    </source>
</evidence>
<dbReference type="PANTHER" id="PTHR36924:SF1">
    <property type="entry name" value="ANTITOXIN HIGA-1"/>
    <property type="match status" value="1"/>
</dbReference>
<feature type="domain" description="HTH cro/C1-type" evidence="3">
    <location>
        <begin position="21"/>
        <end position="76"/>
    </location>
</feature>
<dbReference type="InterPro" id="IPR010359">
    <property type="entry name" value="IrrE_HExxH"/>
</dbReference>
<dbReference type="SUPFAM" id="SSF47413">
    <property type="entry name" value="lambda repressor-like DNA-binding domains"/>
    <property type="match status" value="1"/>
</dbReference>
<evidence type="ECO:0000313" key="5">
    <source>
        <dbReference type="Proteomes" id="UP000249579"/>
    </source>
</evidence>
<dbReference type="CDD" id="cd00093">
    <property type="entry name" value="HTH_XRE"/>
    <property type="match status" value="1"/>
</dbReference>
<organism evidence="4 5">
    <name type="scientific">Macrococcoides bohemicum</name>
    <dbReference type="NCBI Taxonomy" id="1903056"/>
    <lineage>
        <taxon>Bacteria</taxon>
        <taxon>Bacillati</taxon>
        <taxon>Bacillota</taxon>
        <taxon>Bacilli</taxon>
        <taxon>Bacillales</taxon>
        <taxon>Staphylococcaceae</taxon>
        <taxon>Macrococcoides</taxon>
    </lineage>
</organism>
<dbReference type="InterPro" id="IPR013430">
    <property type="entry name" value="Toxin_antidote_HigA"/>
</dbReference>
<dbReference type="InterPro" id="IPR010982">
    <property type="entry name" value="Lambda_DNA-bd_dom_sf"/>
</dbReference>
<comment type="similarity">
    <text evidence="1">Belongs to the short-chain fatty acyl-CoA assimilation regulator (ScfR) family.</text>
</comment>
<gene>
    <name evidence="4" type="primary">higA</name>
    <name evidence="4" type="ORF">BHX94_03040</name>
</gene>
<reference evidence="4 5" key="1">
    <citation type="journal article" date="2018" name="Front. Microbiol.">
        <title>Description and Comparative Genomics of Macrococcus caseolyticus subsp. hominis subsp. nov., Macrococcus goetzii sp. nov., Macrococcus epidermidis sp. nov., and Macrococcus bohemicus sp. nov., Novel Macrococci From Human Clinical Material With Virulence Potential and Suspected Uptake of Foreign DNA by Natural Transformation.</title>
        <authorList>
            <person name="Maslanova I."/>
            <person name="Wertheimer Z."/>
            <person name="Sedlacek I."/>
            <person name="Svec P."/>
            <person name="Indrakova A."/>
            <person name="Kovarovic V."/>
            <person name="Schumann P."/>
            <person name="Sproer C."/>
            <person name="Kralova S."/>
            <person name="Sedo O."/>
            <person name="Kristofova L."/>
            <person name="Vrbovska V."/>
            <person name="Fuzik T."/>
            <person name="Petras P."/>
            <person name="Zdrahal Z."/>
            <person name="Ruzickova V."/>
            <person name="Doskar J."/>
            <person name="Pantucek R."/>
        </authorList>
    </citation>
    <scope>NUCLEOTIDE SEQUENCE [LARGE SCALE GENOMIC DNA]</scope>
    <source>
        <strain evidence="4 5">03/115</strain>
    </source>
</reference>
<sequence>MVDKLVLEYNDQMAFHPGVYIQDSLDDLDMTQRELATRLDTSAKNVSEIVNGLKSVNPKMALNLSKVFKVDSQTWLNLQAKYDALKMEIEQNEHIKEQIPLLSHIDYTKLVKLGIVAKHRKGEDKIKELCKIFKIASLDVLKEREIAINFRATELEKESHVINTNLWIEMVTLKASKELPLEFNKEILENSISYLRSLTNEEPALFIPEITRTLREAGIHFILMPSLKNAKPKGMVMWRDGKITLAMSNKGKYADMFWFTFFHEIGHILMHPTKNFIELDGKSVREKEADTFARNTLIPDVEYNDFTTGGDFSFTSINAFAESMGINPTIVIGRLQNDNIIPYYHFTDKKAKYTWAFEKD</sequence>
<dbReference type="Proteomes" id="UP000249579">
    <property type="component" value="Unassembled WGS sequence"/>
</dbReference>
<name>A0A328AC68_9STAP</name>
<dbReference type="Gene3D" id="1.10.10.2910">
    <property type="match status" value="1"/>
</dbReference>
<dbReference type="SMART" id="SM00530">
    <property type="entry name" value="HTH_XRE"/>
    <property type="match status" value="1"/>
</dbReference>
<evidence type="ECO:0000256" key="1">
    <source>
        <dbReference type="ARBA" id="ARBA00007227"/>
    </source>
</evidence>
<dbReference type="GO" id="GO:0003677">
    <property type="term" value="F:DNA binding"/>
    <property type="evidence" value="ECO:0007669"/>
    <property type="project" value="UniProtKB-KW"/>
</dbReference>
<dbReference type="NCBIfam" id="TIGR02607">
    <property type="entry name" value="antidote_HigA"/>
    <property type="match status" value="1"/>
</dbReference>
<comment type="caution">
    <text evidence="4">The sequence shown here is derived from an EMBL/GenBank/DDBJ whole genome shotgun (WGS) entry which is preliminary data.</text>
</comment>
<accession>A0A328AC68</accession>
<dbReference type="InterPro" id="IPR001387">
    <property type="entry name" value="Cro/C1-type_HTH"/>
</dbReference>
<protein>
    <submittedName>
        <fullName evidence="4">Addiction module antidote protein, HigA family</fullName>
    </submittedName>
</protein>
<keyword evidence="2" id="KW-0238">DNA-binding</keyword>
<dbReference type="Pfam" id="PF06114">
    <property type="entry name" value="Peptidase_M78"/>
    <property type="match status" value="1"/>
</dbReference>
<evidence type="ECO:0000256" key="2">
    <source>
        <dbReference type="ARBA" id="ARBA00023125"/>
    </source>
</evidence>
<proteinExistence type="inferred from homology"/>
<dbReference type="AlphaFoldDB" id="A0A328AC68"/>
<dbReference type="OrthoDB" id="9796786at2"/>
<dbReference type="PROSITE" id="PS50943">
    <property type="entry name" value="HTH_CROC1"/>
    <property type="match status" value="1"/>
</dbReference>
<dbReference type="Pfam" id="PF01381">
    <property type="entry name" value="HTH_3"/>
    <property type="match status" value="1"/>
</dbReference>
<dbReference type="Gene3D" id="1.10.260.40">
    <property type="entry name" value="lambda repressor-like DNA-binding domains"/>
    <property type="match status" value="1"/>
</dbReference>
<dbReference type="EMBL" id="PZJG01000001">
    <property type="protein sequence ID" value="RAK50458.1"/>
    <property type="molecule type" value="Genomic_DNA"/>
</dbReference>
<evidence type="ECO:0000259" key="3">
    <source>
        <dbReference type="PROSITE" id="PS50943"/>
    </source>
</evidence>